<feature type="chain" id="PRO_5004373214" evidence="3">
    <location>
        <begin position="18"/>
        <end position="342"/>
    </location>
</feature>
<evidence type="ECO:0000256" key="1">
    <source>
        <dbReference type="SAM" id="MobiDB-lite"/>
    </source>
</evidence>
<dbReference type="STRING" id="1097556.R4X8S0"/>
<evidence type="ECO:0000313" key="5">
    <source>
        <dbReference type="Proteomes" id="UP000013776"/>
    </source>
</evidence>
<keyword evidence="2" id="KW-0472">Membrane</keyword>
<feature type="signal peptide" evidence="3">
    <location>
        <begin position="1"/>
        <end position="17"/>
    </location>
</feature>
<feature type="compositionally biased region" description="Polar residues" evidence="1">
    <location>
        <begin position="333"/>
        <end position="342"/>
    </location>
</feature>
<dbReference type="Proteomes" id="UP000013776">
    <property type="component" value="Unassembled WGS sequence"/>
</dbReference>
<name>R4X8S0_TAPDE</name>
<keyword evidence="3" id="KW-0732">Signal</keyword>
<dbReference type="OrthoDB" id="10567538at2759"/>
<evidence type="ECO:0000313" key="4">
    <source>
        <dbReference type="EMBL" id="CCG82038.1"/>
    </source>
</evidence>
<feature type="region of interest" description="Disordered" evidence="1">
    <location>
        <begin position="200"/>
        <end position="234"/>
    </location>
</feature>
<keyword evidence="5" id="KW-1185">Reference proteome</keyword>
<evidence type="ECO:0000256" key="2">
    <source>
        <dbReference type="SAM" id="Phobius"/>
    </source>
</evidence>
<organism evidence="4 5">
    <name type="scientific">Taphrina deformans (strain PYCC 5710 / ATCC 11124 / CBS 356.35 / IMI 108563 / JCM 9778 / NBRC 8474)</name>
    <name type="common">Peach leaf curl fungus</name>
    <name type="synonym">Lalaria deformans</name>
    <dbReference type="NCBI Taxonomy" id="1097556"/>
    <lineage>
        <taxon>Eukaryota</taxon>
        <taxon>Fungi</taxon>
        <taxon>Dikarya</taxon>
        <taxon>Ascomycota</taxon>
        <taxon>Taphrinomycotina</taxon>
        <taxon>Taphrinomycetes</taxon>
        <taxon>Taphrinales</taxon>
        <taxon>Taphrinaceae</taxon>
        <taxon>Taphrina</taxon>
    </lineage>
</organism>
<dbReference type="VEuPathDB" id="FungiDB:TAPDE_001964"/>
<dbReference type="AlphaFoldDB" id="R4X8S0"/>
<protein>
    <submittedName>
        <fullName evidence="4">Uncharacterized protein</fullName>
    </submittedName>
</protein>
<keyword evidence="2" id="KW-0812">Transmembrane</keyword>
<sequence length="342" mass="35873">MLLCWACICLLAGSVVGQSSRAASAVSSSPVTGVTDIPVYNATISGTPNDTSVQSYPDEAQCNYTSSEDLYCFPTQDSFVQMTGWTRFFYNPGYGLINNSGLVDITMHFAADDQPAASWIGVQNTGNVPINVNISWFTSTLSSQATNSAADPYYFYVRPNSAVYNAFPTGSSRGPTFYAVQTPVARLAVPATAAASSTGNAAAAQPTSNVAGSAATNSPTSTTAAQNKSGTSSGLSRGAIAGIAIGAIALFFALLLLAIVIVLLLRRKRYAEEAAAVAAANQEKQRHRDLVTGNLYTPAELAAAGVSPPRQYRRPSVDQTDSSGSMPYIIHQNPLSHQSSIK</sequence>
<feature type="transmembrane region" description="Helical" evidence="2">
    <location>
        <begin position="239"/>
        <end position="265"/>
    </location>
</feature>
<comment type="caution">
    <text evidence="4">The sequence shown here is derived from an EMBL/GenBank/DDBJ whole genome shotgun (WGS) entry which is preliminary data.</text>
</comment>
<gene>
    <name evidence="4" type="ORF">TAPDE_001964</name>
</gene>
<dbReference type="EMBL" id="CAHR02000068">
    <property type="protein sequence ID" value="CCG82038.1"/>
    <property type="molecule type" value="Genomic_DNA"/>
</dbReference>
<proteinExistence type="predicted"/>
<feature type="region of interest" description="Disordered" evidence="1">
    <location>
        <begin position="305"/>
        <end position="342"/>
    </location>
</feature>
<accession>R4X8S0</accession>
<keyword evidence="2" id="KW-1133">Transmembrane helix</keyword>
<evidence type="ECO:0000256" key="3">
    <source>
        <dbReference type="SAM" id="SignalP"/>
    </source>
</evidence>
<feature type="compositionally biased region" description="Low complexity" evidence="1">
    <location>
        <begin position="213"/>
        <end position="225"/>
    </location>
</feature>
<reference evidence="4 5" key="1">
    <citation type="journal article" date="2013" name="MBio">
        <title>Genome sequencing of the plant pathogen Taphrina deformans, the causal agent of peach leaf curl.</title>
        <authorList>
            <person name="Cisse O.H."/>
            <person name="Almeida J.M.G.C.F."/>
            <person name="Fonseca A."/>
            <person name="Kumar A.A."/>
            <person name="Salojaervi J."/>
            <person name="Overmyer K."/>
            <person name="Hauser P.M."/>
            <person name="Pagni M."/>
        </authorList>
    </citation>
    <scope>NUCLEOTIDE SEQUENCE [LARGE SCALE GENOMIC DNA]</scope>
    <source>
        <strain evidence="5">PYCC 5710 / ATCC 11124 / CBS 356.35 / IMI 108563 / JCM 9778 / NBRC 8474</strain>
    </source>
</reference>